<feature type="compositionally biased region" description="Basic and acidic residues" evidence="1">
    <location>
        <begin position="33"/>
        <end position="44"/>
    </location>
</feature>
<sequence>MPSMKVKEVDLSPSNAEAMPSQPPGRSEPGLSQDHDKTQEEVLKHQASISQLKRSFMEAPPPSPPQPNQWEKRLTSSPATVIRVQQQQVVSVPQTEAASADNTISETKEPEKTTEVEIEETVVIQEVSRATKAGLVTVTASSPAAAPPAEQETHEQEVKVQEEVVIVEETQQRKQESISSESESEEEAEYHPDVPVSISQTQIPEEKEEEEDVEPEKQEVEEQVSPPVAPLPALAEVSHPEEETSQEEEQADENKEQEKDHETEESTEDVMVTPDEAPDSFLSSEETEKAAPSEEEEEPRVNGEASLVEVDPRPQVICCSEVNPAVEPPGV</sequence>
<gene>
    <name evidence="3" type="primary">EPB41L2</name>
</gene>
<feature type="compositionally biased region" description="Basic and acidic residues" evidence="1">
    <location>
        <begin position="252"/>
        <end position="264"/>
    </location>
</feature>
<dbReference type="AlphaFoldDB" id="A0A1A7WWB0"/>
<feature type="compositionally biased region" description="Basic and acidic residues" evidence="1">
    <location>
        <begin position="151"/>
        <end position="162"/>
    </location>
</feature>
<feature type="compositionally biased region" description="Low complexity" evidence="1">
    <location>
        <begin position="140"/>
        <end position="150"/>
    </location>
</feature>
<feature type="region of interest" description="Disordered" evidence="1">
    <location>
        <begin position="1"/>
        <end position="77"/>
    </location>
</feature>
<feature type="compositionally biased region" description="Low complexity" evidence="1">
    <location>
        <begin position="223"/>
        <end position="237"/>
    </location>
</feature>
<evidence type="ECO:0000259" key="2">
    <source>
        <dbReference type="Pfam" id="PF04382"/>
    </source>
</evidence>
<feature type="region of interest" description="Disordered" evidence="1">
    <location>
        <begin position="90"/>
        <end position="116"/>
    </location>
</feature>
<proteinExistence type="predicted"/>
<feature type="region of interest" description="Disordered" evidence="1">
    <location>
        <begin position="140"/>
        <end position="309"/>
    </location>
</feature>
<reference evidence="3" key="2">
    <citation type="submission" date="2016-06" db="EMBL/GenBank/DDBJ databases">
        <title>The genome of a short-lived fish provides insights into sex chromosome evolution and the genetic control of aging.</title>
        <authorList>
            <person name="Reichwald K."/>
            <person name="Felder M."/>
            <person name="Petzold A."/>
            <person name="Koch P."/>
            <person name="Groth M."/>
            <person name="Platzer M."/>
        </authorList>
    </citation>
    <scope>NUCLEOTIDE SEQUENCE</scope>
    <source>
        <tissue evidence="3">Brain</tissue>
    </source>
</reference>
<dbReference type="GO" id="GO:0008092">
    <property type="term" value="F:cytoskeletal protein binding"/>
    <property type="evidence" value="ECO:0007669"/>
    <property type="project" value="InterPro"/>
</dbReference>
<dbReference type="InterPro" id="IPR007477">
    <property type="entry name" value="SAB_dom"/>
</dbReference>
<accession>A0A1A7WWB0</accession>
<feature type="compositionally biased region" description="Basic and acidic residues" evidence="1">
    <location>
        <begin position="1"/>
        <end position="10"/>
    </location>
</feature>
<dbReference type="EMBL" id="HADW01008608">
    <property type="protein sequence ID" value="SBP10008.1"/>
    <property type="molecule type" value="Transcribed_RNA"/>
</dbReference>
<feature type="domain" description="SAB" evidence="2">
    <location>
        <begin position="34"/>
        <end position="79"/>
    </location>
</feature>
<protein>
    <submittedName>
        <fullName evidence="3">Erythrocyte membrane protein band 4.1-like 2</fullName>
    </submittedName>
</protein>
<dbReference type="GO" id="GO:0030866">
    <property type="term" value="P:cortical actin cytoskeleton organization"/>
    <property type="evidence" value="ECO:0007669"/>
    <property type="project" value="InterPro"/>
</dbReference>
<organism evidence="3">
    <name type="scientific">Iconisemion striatum</name>
    <dbReference type="NCBI Taxonomy" id="60296"/>
    <lineage>
        <taxon>Eukaryota</taxon>
        <taxon>Metazoa</taxon>
        <taxon>Chordata</taxon>
        <taxon>Craniata</taxon>
        <taxon>Vertebrata</taxon>
        <taxon>Euteleostomi</taxon>
        <taxon>Actinopterygii</taxon>
        <taxon>Neopterygii</taxon>
        <taxon>Teleostei</taxon>
        <taxon>Neoteleostei</taxon>
        <taxon>Acanthomorphata</taxon>
        <taxon>Ovalentaria</taxon>
        <taxon>Atherinomorphae</taxon>
        <taxon>Cyprinodontiformes</taxon>
        <taxon>Nothobranchiidae</taxon>
        <taxon>Iconisemion</taxon>
    </lineage>
</organism>
<feature type="compositionally biased region" description="Polar residues" evidence="1">
    <location>
        <begin position="96"/>
        <end position="105"/>
    </location>
</feature>
<evidence type="ECO:0000256" key="1">
    <source>
        <dbReference type="SAM" id="MobiDB-lite"/>
    </source>
</evidence>
<name>A0A1A7WWB0_9TELE</name>
<evidence type="ECO:0000313" key="3">
    <source>
        <dbReference type="EMBL" id="SBP10008.1"/>
    </source>
</evidence>
<dbReference type="GO" id="GO:0005856">
    <property type="term" value="C:cytoskeleton"/>
    <property type="evidence" value="ECO:0007669"/>
    <property type="project" value="InterPro"/>
</dbReference>
<reference evidence="3" key="1">
    <citation type="submission" date="2016-05" db="EMBL/GenBank/DDBJ databases">
        <authorList>
            <person name="Lavstsen T."/>
            <person name="Jespersen J.S."/>
        </authorList>
    </citation>
    <scope>NUCLEOTIDE SEQUENCE</scope>
    <source>
        <tissue evidence="3">Brain</tissue>
    </source>
</reference>
<dbReference type="Pfam" id="PF04382">
    <property type="entry name" value="SAB"/>
    <property type="match status" value="1"/>
</dbReference>
<feature type="compositionally biased region" description="Basic and acidic residues" evidence="1">
    <location>
        <begin position="106"/>
        <end position="115"/>
    </location>
</feature>